<name>A0A239EGZ8_9FLAO</name>
<keyword evidence="4" id="KW-1185">Reference proteome</keyword>
<dbReference type="InterPro" id="IPR047589">
    <property type="entry name" value="DUF11_rpt"/>
</dbReference>
<dbReference type="InterPro" id="IPR055354">
    <property type="entry name" value="DUF7507"/>
</dbReference>
<gene>
    <name evidence="3" type="ORF">SAMN06265376_1301</name>
</gene>
<feature type="region of interest" description="Disordered" evidence="1">
    <location>
        <begin position="1"/>
        <end position="29"/>
    </location>
</feature>
<feature type="domain" description="DUF7507" evidence="2">
    <location>
        <begin position="317"/>
        <end position="367"/>
    </location>
</feature>
<dbReference type="EMBL" id="FZNY01000030">
    <property type="protein sequence ID" value="SNS43839.1"/>
    <property type="molecule type" value="Genomic_DNA"/>
</dbReference>
<feature type="domain" description="DUF7507" evidence="2">
    <location>
        <begin position="35"/>
        <end position="152"/>
    </location>
</feature>
<evidence type="ECO:0000313" key="4">
    <source>
        <dbReference type="Proteomes" id="UP000198379"/>
    </source>
</evidence>
<proteinExistence type="predicted"/>
<evidence type="ECO:0000259" key="2">
    <source>
        <dbReference type="Pfam" id="PF24346"/>
    </source>
</evidence>
<dbReference type="Pfam" id="PF24346">
    <property type="entry name" value="DUF7507"/>
    <property type="match status" value="3"/>
</dbReference>
<accession>A0A239EGZ8</accession>
<organism evidence="3 4">
    <name type="scientific">Dokdonia pacifica</name>
    <dbReference type="NCBI Taxonomy" id="1627892"/>
    <lineage>
        <taxon>Bacteria</taxon>
        <taxon>Pseudomonadati</taxon>
        <taxon>Bacteroidota</taxon>
        <taxon>Flavobacteriia</taxon>
        <taxon>Flavobacteriales</taxon>
        <taxon>Flavobacteriaceae</taxon>
        <taxon>Dokdonia</taxon>
    </lineage>
</organism>
<reference evidence="3 4" key="1">
    <citation type="submission" date="2017-06" db="EMBL/GenBank/DDBJ databases">
        <authorList>
            <person name="Kim H.J."/>
            <person name="Triplett B.A."/>
        </authorList>
    </citation>
    <scope>NUCLEOTIDE SEQUENCE [LARGE SCALE GENOMIC DNA]</scope>
    <source>
        <strain evidence="3 4">DSM 25597</strain>
    </source>
</reference>
<feature type="non-terminal residue" evidence="3">
    <location>
        <position position="1"/>
    </location>
</feature>
<protein>
    <submittedName>
        <fullName evidence="3">Conserved repeat domain-containing protein</fullName>
    </submittedName>
</protein>
<feature type="compositionally biased region" description="Polar residues" evidence="1">
    <location>
        <begin position="263"/>
        <end position="272"/>
    </location>
</feature>
<dbReference type="AlphaFoldDB" id="A0A239EGZ8"/>
<dbReference type="InterPro" id="IPR018247">
    <property type="entry name" value="EF_Hand_1_Ca_BS"/>
</dbReference>
<feature type="region of interest" description="Disordered" evidence="1">
    <location>
        <begin position="139"/>
        <end position="173"/>
    </location>
</feature>
<sequence length="386" mass="39284">DPSGAMVMDVSDSGNAADDTGADDDVTTTPIESTPMIVLIKTSTYVDNAPVGLNVGDQIDYVYTVENTGNVTVNDITVGETVFTGTGVAPTPIYQMGGGDLDGDGDAFDAAPMDVLTFTASYVLTQEDINAGEVSNEALATGEDPSGDPVTDASDSGNPADDTGADNDPTTTDLPVMSEIVLAKAVSALTDTNGDGLLGEGDMVTYTFTVTNTGNTTVDNLTITDTTIGLDAAVVAPSSLDPMGVGVVTATYTLTQDDVNAGNVENSATVNGTDPDGNPVSDVSDSTNANDDEGQPGNSDADTDDSNDPTNLPIIATPQLDLVKTSAYEDTNGDGVVSPGDMILYTFVVTNTGNVTVTSIDVTDTNLTPNLVGTIASLDPMANQTL</sequence>
<evidence type="ECO:0000313" key="3">
    <source>
        <dbReference type="EMBL" id="SNS43839.1"/>
    </source>
</evidence>
<evidence type="ECO:0000256" key="1">
    <source>
        <dbReference type="SAM" id="MobiDB-lite"/>
    </source>
</evidence>
<feature type="domain" description="DUF7507" evidence="2">
    <location>
        <begin position="183"/>
        <end position="282"/>
    </location>
</feature>
<dbReference type="PROSITE" id="PS00018">
    <property type="entry name" value="EF_HAND_1"/>
    <property type="match status" value="1"/>
</dbReference>
<dbReference type="NCBIfam" id="TIGR01451">
    <property type="entry name" value="B_ant_repeat"/>
    <property type="match status" value="2"/>
</dbReference>
<feature type="non-terminal residue" evidence="3">
    <location>
        <position position="386"/>
    </location>
</feature>
<feature type="region of interest" description="Disordered" evidence="1">
    <location>
        <begin position="263"/>
        <end position="314"/>
    </location>
</feature>
<dbReference type="Proteomes" id="UP000198379">
    <property type="component" value="Unassembled WGS sequence"/>
</dbReference>